<feature type="region of interest" description="Disordered" evidence="1">
    <location>
        <begin position="26"/>
        <end position="52"/>
    </location>
</feature>
<sequence length="52" mass="5720">MRRADNTADLLAAESSLTQRQAELDSLRASAPHLATRFPTRRSTSTSPPNRP</sequence>
<evidence type="ECO:0000313" key="3">
    <source>
        <dbReference type="EMBL" id="OOK72002.1"/>
    </source>
</evidence>
<reference evidence="3 4" key="1">
    <citation type="submission" date="2017-02" db="EMBL/GenBank/DDBJ databases">
        <title>Complete genome sequences of Mycobacterium kansasii strains isolated from rhesus macaques.</title>
        <authorList>
            <person name="Panda A."/>
            <person name="Nagaraj S."/>
            <person name="Zhao X."/>
            <person name="Tettelin H."/>
            <person name="Detolla L.J."/>
        </authorList>
    </citation>
    <scope>NUCLEOTIDE SEQUENCE [LARGE SCALE GENOMIC DNA]</scope>
    <source>
        <strain evidence="3 4">11-3813</strain>
    </source>
</reference>
<feature type="domain" description="DUF4349" evidence="2">
    <location>
        <begin position="1"/>
        <end position="37"/>
    </location>
</feature>
<dbReference type="Proteomes" id="UP000189229">
    <property type="component" value="Unassembled WGS sequence"/>
</dbReference>
<proteinExistence type="predicted"/>
<evidence type="ECO:0000256" key="1">
    <source>
        <dbReference type="SAM" id="MobiDB-lite"/>
    </source>
</evidence>
<dbReference type="InterPro" id="IPR025645">
    <property type="entry name" value="DUF4349"/>
</dbReference>
<protein>
    <recommendedName>
        <fullName evidence="2">DUF4349 domain-containing protein</fullName>
    </recommendedName>
</protein>
<dbReference type="AlphaFoldDB" id="A0A1V3WYU8"/>
<organism evidence="3 4">
    <name type="scientific">Mycobacterium kansasii</name>
    <dbReference type="NCBI Taxonomy" id="1768"/>
    <lineage>
        <taxon>Bacteria</taxon>
        <taxon>Bacillati</taxon>
        <taxon>Actinomycetota</taxon>
        <taxon>Actinomycetes</taxon>
        <taxon>Mycobacteriales</taxon>
        <taxon>Mycobacteriaceae</taxon>
        <taxon>Mycobacterium</taxon>
    </lineage>
</organism>
<gene>
    <name evidence="3" type="ORF">BZL30_5375</name>
</gene>
<dbReference type="Pfam" id="PF14257">
    <property type="entry name" value="DUF4349"/>
    <property type="match status" value="1"/>
</dbReference>
<dbReference type="EMBL" id="MVBM01000005">
    <property type="protein sequence ID" value="OOK72002.1"/>
    <property type="molecule type" value="Genomic_DNA"/>
</dbReference>
<accession>A0A1V3WYU8</accession>
<evidence type="ECO:0000259" key="2">
    <source>
        <dbReference type="Pfam" id="PF14257"/>
    </source>
</evidence>
<evidence type="ECO:0000313" key="4">
    <source>
        <dbReference type="Proteomes" id="UP000189229"/>
    </source>
</evidence>
<comment type="caution">
    <text evidence="3">The sequence shown here is derived from an EMBL/GenBank/DDBJ whole genome shotgun (WGS) entry which is preliminary data.</text>
</comment>
<name>A0A1V3WYU8_MYCKA</name>
<feature type="compositionally biased region" description="Low complexity" evidence="1">
    <location>
        <begin position="36"/>
        <end position="52"/>
    </location>
</feature>